<evidence type="ECO:0000256" key="1">
    <source>
        <dbReference type="ARBA" id="ARBA00000824"/>
    </source>
</evidence>
<evidence type="ECO:0000256" key="13">
    <source>
        <dbReference type="ARBA" id="ARBA00031520"/>
    </source>
</evidence>
<evidence type="ECO:0000256" key="14">
    <source>
        <dbReference type="ARBA" id="ARBA00047848"/>
    </source>
</evidence>
<dbReference type="PANTHER" id="PTHR21022:SF19">
    <property type="entry name" value="PREPHENATE DEHYDRATASE-RELATED"/>
    <property type="match status" value="1"/>
</dbReference>
<evidence type="ECO:0000259" key="17">
    <source>
        <dbReference type="PROSITE" id="PS51168"/>
    </source>
</evidence>
<dbReference type="SUPFAM" id="SSF53850">
    <property type="entry name" value="Periplasmic binding protein-like II"/>
    <property type="match status" value="1"/>
</dbReference>
<keyword evidence="9" id="KW-0057">Aromatic amino acid biosynthesis</keyword>
<keyword evidence="16" id="KW-0812">Transmembrane</keyword>
<dbReference type="InterPro" id="IPR018528">
    <property type="entry name" value="Preph_deHydtase_CS"/>
</dbReference>
<gene>
    <name evidence="19" type="ORF">OMM_00235</name>
</gene>
<proteinExistence type="predicted"/>
<dbReference type="EMBL" id="ATBP01000008">
    <property type="protein sequence ID" value="ETR74408.1"/>
    <property type="molecule type" value="Genomic_DNA"/>
</dbReference>
<comment type="caution">
    <text evidence="19">The sequence shown here is derived from an EMBL/GenBank/DDBJ whole genome shotgun (WGS) entry which is preliminary data.</text>
</comment>
<evidence type="ECO:0000256" key="2">
    <source>
        <dbReference type="ARBA" id="ARBA00002364"/>
    </source>
</evidence>
<feature type="transmembrane region" description="Helical" evidence="16">
    <location>
        <begin position="21"/>
        <end position="39"/>
    </location>
</feature>
<evidence type="ECO:0000256" key="8">
    <source>
        <dbReference type="ARBA" id="ARBA00022605"/>
    </source>
</evidence>
<dbReference type="GO" id="GO:0046417">
    <property type="term" value="P:chorismate metabolic process"/>
    <property type="evidence" value="ECO:0007669"/>
    <property type="project" value="InterPro"/>
</dbReference>
<dbReference type="InterPro" id="IPR036979">
    <property type="entry name" value="CM_dom_sf"/>
</dbReference>
<accession>A0A1V1PI13</accession>
<evidence type="ECO:0000256" key="6">
    <source>
        <dbReference type="ARBA" id="ARBA00013147"/>
    </source>
</evidence>
<dbReference type="Pfam" id="PF01817">
    <property type="entry name" value="CM_2"/>
    <property type="match status" value="1"/>
</dbReference>
<evidence type="ECO:0000256" key="3">
    <source>
        <dbReference type="ARBA" id="ARBA00004741"/>
    </source>
</evidence>
<dbReference type="GO" id="GO:0004106">
    <property type="term" value="F:chorismate mutase activity"/>
    <property type="evidence" value="ECO:0007669"/>
    <property type="project" value="UniProtKB-EC"/>
</dbReference>
<feature type="domain" description="Chorismate mutase" evidence="17">
    <location>
        <begin position="72"/>
        <end position="162"/>
    </location>
</feature>
<dbReference type="PROSITE" id="PS00857">
    <property type="entry name" value="PREPHENATE_DEHYDR_1"/>
    <property type="match status" value="1"/>
</dbReference>
<comment type="pathway">
    <text evidence="4">Metabolic intermediate biosynthesis; prephenate biosynthesis; prephenate from chorismate: step 1/1.</text>
</comment>
<keyword evidence="8" id="KW-0028">Amino-acid biosynthesis</keyword>
<dbReference type="InterPro" id="IPR036263">
    <property type="entry name" value="Chorismate_II_sf"/>
</dbReference>
<evidence type="ECO:0000256" key="10">
    <source>
        <dbReference type="ARBA" id="ARBA00023222"/>
    </source>
</evidence>
<evidence type="ECO:0000256" key="15">
    <source>
        <dbReference type="SAM" id="MobiDB-lite"/>
    </source>
</evidence>
<name>A0A1V1PI13_9BACT</name>
<dbReference type="InterPro" id="IPR002701">
    <property type="entry name" value="CM_II_prokaryot"/>
</dbReference>
<keyword evidence="16" id="KW-1133">Transmembrane helix</keyword>
<sequence length="353" mass="39675">MIKTANRAVRNNSDCPILQNVGCWFGVRLLLLTVGLTYFPRQISQQSRSAPKFPANNINKSQGGIVKSETKSDMGNPLIPYREKIDEIDNQLLSLLIQRQDLAHNVGQIKKEQGMSVFNMAREEQVFRNLKSKSKGHLSPEAIHHIFSEIISAARTVQQPINVAYLGPEATFSHQAAIYLYGHSTTFRAAETIEDVFSFVEKGVCQQGIVPIENSYEGAVNVTMDLFYKYDLQICAEIFLRIRHHLLSKASNMENVDSIYSHPMPFAQCRSWLRSNYPHLSTQKVESTSAAAIVAQNNPKIAAIGSRLAAMTYKLNMLAENIEDQPDNVTRFLIVSRDHAEPTGKDKTSLLFF</sequence>
<dbReference type="InterPro" id="IPR001086">
    <property type="entry name" value="Preph_deHydtase"/>
</dbReference>
<evidence type="ECO:0000256" key="11">
    <source>
        <dbReference type="ARBA" id="ARBA00023239"/>
    </source>
</evidence>
<dbReference type="SMART" id="SM00830">
    <property type="entry name" value="CM_2"/>
    <property type="match status" value="1"/>
</dbReference>
<dbReference type="FunFam" id="3.40.190.10:FF:000034">
    <property type="entry name" value="Chorismate mutase/prephenate dehydratase"/>
    <property type="match status" value="1"/>
</dbReference>
<dbReference type="SUPFAM" id="SSF48600">
    <property type="entry name" value="Chorismate mutase II"/>
    <property type="match status" value="1"/>
</dbReference>
<dbReference type="UniPathway" id="UPA00121">
    <property type="reaction ID" value="UER00345"/>
</dbReference>
<dbReference type="PROSITE" id="PS51171">
    <property type="entry name" value="PREPHENATE_DEHYDR_3"/>
    <property type="match status" value="1"/>
</dbReference>
<keyword evidence="16" id="KW-0472">Membrane</keyword>
<dbReference type="Proteomes" id="UP000189670">
    <property type="component" value="Unassembled WGS sequence"/>
</dbReference>
<evidence type="ECO:0000259" key="18">
    <source>
        <dbReference type="PROSITE" id="PS51171"/>
    </source>
</evidence>
<evidence type="ECO:0000256" key="16">
    <source>
        <dbReference type="SAM" id="Phobius"/>
    </source>
</evidence>
<keyword evidence="11" id="KW-0456">Lyase</keyword>
<dbReference type="GO" id="GO:0009094">
    <property type="term" value="P:L-phenylalanine biosynthetic process"/>
    <property type="evidence" value="ECO:0007669"/>
    <property type="project" value="UniProtKB-UniPathway"/>
</dbReference>
<evidence type="ECO:0000256" key="9">
    <source>
        <dbReference type="ARBA" id="ARBA00023141"/>
    </source>
</evidence>
<comment type="pathway">
    <text evidence="3">Amino-acid biosynthesis; L-phenylalanine biosynthesis; phenylpyruvate from prephenate: step 1/1.</text>
</comment>
<dbReference type="GO" id="GO:0005737">
    <property type="term" value="C:cytoplasm"/>
    <property type="evidence" value="ECO:0007669"/>
    <property type="project" value="TreeGrafter"/>
</dbReference>
<dbReference type="EC" id="4.2.1.51" evidence="6"/>
<dbReference type="PANTHER" id="PTHR21022">
    <property type="entry name" value="PREPHENATE DEHYDRATASE P PROTEIN"/>
    <property type="match status" value="1"/>
</dbReference>
<organism evidence="19 20">
    <name type="scientific">Candidatus Magnetoglobus multicellularis str. Araruama</name>
    <dbReference type="NCBI Taxonomy" id="890399"/>
    <lineage>
        <taxon>Bacteria</taxon>
        <taxon>Pseudomonadati</taxon>
        <taxon>Thermodesulfobacteriota</taxon>
        <taxon>Desulfobacteria</taxon>
        <taxon>Desulfobacterales</taxon>
        <taxon>Desulfobacteraceae</taxon>
        <taxon>Candidatus Magnetoglobus</taxon>
    </lineage>
</organism>
<dbReference type="GO" id="GO:0004664">
    <property type="term" value="F:prephenate dehydratase activity"/>
    <property type="evidence" value="ECO:0007669"/>
    <property type="project" value="UniProtKB-EC"/>
</dbReference>
<comment type="function">
    <text evidence="2">Catalyzes the Claisen rearrangement of chorismate to prephenate and the decarboxylation/dehydration of prephenate to phenylpyruvate.</text>
</comment>
<keyword evidence="10" id="KW-0584">Phenylalanine biosynthesis</keyword>
<reference evidence="20" key="1">
    <citation type="submission" date="2012-11" db="EMBL/GenBank/DDBJ databases">
        <authorList>
            <person name="Lucero-Rivera Y.E."/>
            <person name="Tovar-Ramirez D."/>
        </authorList>
    </citation>
    <scope>NUCLEOTIDE SEQUENCE [LARGE SCALE GENOMIC DNA]</scope>
    <source>
        <strain evidence="20">Araruama</strain>
    </source>
</reference>
<dbReference type="EC" id="5.4.99.5" evidence="5"/>
<evidence type="ECO:0000256" key="12">
    <source>
        <dbReference type="ARBA" id="ARBA00031175"/>
    </source>
</evidence>
<dbReference type="PROSITE" id="PS51168">
    <property type="entry name" value="CHORISMATE_MUT_2"/>
    <property type="match status" value="1"/>
</dbReference>
<evidence type="ECO:0000256" key="4">
    <source>
        <dbReference type="ARBA" id="ARBA00004817"/>
    </source>
</evidence>
<evidence type="ECO:0000313" key="19">
    <source>
        <dbReference type="EMBL" id="ETR74408.1"/>
    </source>
</evidence>
<evidence type="ECO:0000256" key="7">
    <source>
        <dbReference type="ARBA" id="ARBA00014401"/>
    </source>
</evidence>
<feature type="region of interest" description="Disordered" evidence="15">
    <location>
        <begin position="49"/>
        <end position="69"/>
    </location>
</feature>
<evidence type="ECO:0000313" key="20">
    <source>
        <dbReference type="Proteomes" id="UP000189670"/>
    </source>
</evidence>
<protein>
    <recommendedName>
        <fullName evidence="7">Bifunctional chorismate mutase/prephenate dehydratase</fullName>
        <ecNumber evidence="6">4.2.1.51</ecNumber>
        <ecNumber evidence="5">5.4.99.5</ecNumber>
    </recommendedName>
    <alternativeName>
        <fullName evidence="13">Chorismate mutase-prephenate dehydratase</fullName>
    </alternativeName>
    <alternativeName>
        <fullName evidence="12">p-protein</fullName>
    </alternativeName>
</protein>
<evidence type="ECO:0000256" key="5">
    <source>
        <dbReference type="ARBA" id="ARBA00012404"/>
    </source>
</evidence>
<comment type="catalytic activity">
    <reaction evidence="1">
        <text>chorismate = prephenate</text>
        <dbReference type="Rhea" id="RHEA:13897"/>
        <dbReference type="ChEBI" id="CHEBI:29748"/>
        <dbReference type="ChEBI" id="CHEBI:29934"/>
        <dbReference type="EC" id="5.4.99.5"/>
    </reaction>
</comment>
<dbReference type="AlphaFoldDB" id="A0A1V1PI13"/>
<comment type="catalytic activity">
    <reaction evidence="14">
        <text>prephenate + H(+) = 3-phenylpyruvate + CO2 + H2O</text>
        <dbReference type="Rhea" id="RHEA:21648"/>
        <dbReference type="ChEBI" id="CHEBI:15377"/>
        <dbReference type="ChEBI" id="CHEBI:15378"/>
        <dbReference type="ChEBI" id="CHEBI:16526"/>
        <dbReference type="ChEBI" id="CHEBI:18005"/>
        <dbReference type="ChEBI" id="CHEBI:29934"/>
        <dbReference type="EC" id="4.2.1.51"/>
    </reaction>
</comment>
<dbReference type="Gene3D" id="1.20.59.10">
    <property type="entry name" value="Chorismate mutase"/>
    <property type="match status" value="1"/>
</dbReference>
<dbReference type="CDD" id="cd13630">
    <property type="entry name" value="PBP2_PDT_1"/>
    <property type="match status" value="1"/>
</dbReference>
<dbReference type="Pfam" id="PF00800">
    <property type="entry name" value="PDT"/>
    <property type="match status" value="1"/>
</dbReference>
<dbReference type="Gene3D" id="3.40.190.10">
    <property type="entry name" value="Periplasmic binding protein-like II"/>
    <property type="match status" value="2"/>
</dbReference>
<feature type="domain" description="Prephenate dehydratase" evidence="18">
    <location>
        <begin position="162"/>
        <end position="337"/>
    </location>
</feature>